<sequence length="189" mass="21811">MKPRGQLIIDEFELLRSVAGKSGLQLPPEITQQKQHLRKRDQLFKKLKLDPNNEHHVAFLCSIVYDHLYLNKPSATEIKFGDDKDFDVLERFIRFAKSSQLKRPSVIRRHFIKKDEAVHAEHGNDTSADRFRMRLNRAAKKAIAGQMKLTAKRKARLQIILPEVKKFFGSSYEVEQGGSPMFESLALPD</sequence>
<protein>
    <submittedName>
        <fullName evidence="1">Uncharacterized protein</fullName>
    </submittedName>
</protein>
<accession>A0A974A687</accession>
<dbReference type="AlphaFoldDB" id="A0A974A687"/>
<evidence type="ECO:0000313" key="1">
    <source>
        <dbReference type="EMBL" id="NVI50115.1"/>
    </source>
</evidence>
<dbReference type="RefSeq" id="WP_166212925.1">
    <property type="nucleotide sequence ID" value="NZ_CP088285.1"/>
</dbReference>
<gene>
    <name evidence="1" type="ORF">HAP48_046215</name>
</gene>
<reference evidence="1" key="1">
    <citation type="submission" date="2020-06" db="EMBL/GenBank/DDBJ databases">
        <title>Whole Genome Sequence of Bradyrhizobium sp. Strain 1S1.</title>
        <authorList>
            <person name="Bromfield E.S.P."/>
            <person name="Cloutier S."/>
        </authorList>
    </citation>
    <scope>NUCLEOTIDE SEQUENCE [LARGE SCALE GENOMIC DNA]</scope>
    <source>
        <strain evidence="1">1S1</strain>
    </source>
</reference>
<dbReference type="EMBL" id="JAAOLE020000001">
    <property type="protein sequence ID" value="NVI50115.1"/>
    <property type="molecule type" value="Genomic_DNA"/>
</dbReference>
<comment type="caution">
    <text evidence="1">The sequence shown here is derived from an EMBL/GenBank/DDBJ whole genome shotgun (WGS) entry which is preliminary data.</text>
</comment>
<name>A0A974A687_9BRAD</name>
<organism evidence="1">
    <name type="scientific">Bradyrhizobium septentrionale</name>
    <dbReference type="NCBI Taxonomy" id="1404411"/>
    <lineage>
        <taxon>Bacteria</taxon>
        <taxon>Pseudomonadati</taxon>
        <taxon>Pseudomonadota</taxon>
        <taxon>Alphaproteobacteria</taxon>
        <taxon>Hyphomicrobiales</taxon>
        <taxon>Nitrobacteraceae</taxon>
        <taxon>Bradyrhizobium</taxon>
    </lineage>
</organism>
<proteinExistence type="predicted"/>